<feature type="domain" description="Amine oxidase" evidence="1">
    <location>
        <begin position="73"/>
        <end position="286"/>
    </location>
</feature>
<dbReference type="Pfam" id="PF01593">
    <property type="entry name" value="Amino_oxidase"/>
    <property type="match status" value="1"/>
</dbReference>
<protein>
    <recommendedName>
        <fullName evidence="1">Amine oxidase domain-containing protein</fullName>
    </recommendedName>
</protein>
<dbReference type="InterPro" id="IPR002937">
    <property type="entry name" value="Amino_oxidase"/>
</dbReference>
<dbReference type="RefSeq" id="WP_184012703.1">
    <property type="nucleotide sequence ID" value="NZ_JACIJS010000009.1"/>
</dbReference>
<reference evidence="2 3" key="1">
    <citation type="submission" date="2020-08" db="EMBL/GenBank/DDBJ databases">
        <title>Genomic Encyclopedia of Type Strains, Phase IV (KMG-IV): sequencing the most valuable type-strain genomes for metagenomic binning, comparative biology and taxonomic classification.</title>
        <authorList>
            <person name="Goeker M."/>
        </authorList>
    </citation>
    <scope>NUCLEOTIDE SEQUENCE [LARGE SCALE GENOMIC DNA]</scope>
    <source>
        <strain evidence="2 3">DSM 103377</strain>
    </source>
</reference>
<dbReference type="AlphaFoldDB" id="A0A840WQ02"/>
<accession>A0A840WQ02</accession>
<evidence type="ECO:0000259" key="1">
    <source>
        <dbReference type="Pfam" id="PF01593"/>
    </source>
</evidence>
<name>A0A840WQ02_9RHOB</name>
<dbReference type="PANTHER" id="PTHR16128:SF5">
    <property type="entry name" value="FAD_NAD(P)-BINDING OXIDOREDUCTASE FAMILY PROTEIN"/>
    <property type="match status" value="1"/>
</dbReference>
<organism evidence="2 3">
    <name type="scientific">Rubricella aquisinus</name>
    <dbReference type="NCBI Taxonomy" id="2028108"/>
    <lineage>
        <taxon>Bacteria</taxon>
        <taxon>Pseudomonadati</taxon>
        <taxon>Pseudomonadota</taxon>
        <taxon>Alphaproteobacteria</taxon>
        <taxon>Rhodobacterales</taxon>
        <taxon>Paracoccaceae</taxon>
        <taxon>Rubricella</taxon>
    </lineage>
</organism>
<dbReference type="SUPFAM" id="SSF51905">
    <property type="entry name" value="FAD/NAD(P)-binding domain"/>
    <property type="match status" value="1"/>
</dbReference>
<dbReference type="InterPro" id="IPR036188">
    <property type="entry name" value="FAD/NAD-bd_sf"/>
</dbReference>
<proteinExistence type="predicted"/>
<gene>
    <name evidence="2" type="ORF">FHS89_002803</name>
</gene>
<dbReference type="PANTHER" id="PTHR16128">
    <property type="entry name" value="FAD/NAD(P)-BINDING OXIDOREDUCTASE FAMILY PROTEIN"/>
    <property type="match status" value="1"/>
</dbReference>
<comment type="caution">
    <text evidence="2">The sequence shown here is derived from an EMBL/GenBank/DDBJ whole genome shotgun (WGS) entry which is preliminary data.</text>
</comment>
<evidence type="ECO:0000313" key="2">
    <source>
        <dbReference type="EMBL" id="MBB5516761.1"/>
    </source>
</evidence>
<dbReference type="Gene3D" id="3.50.50.60">
    <property type="entry name" value="FAD/NAD(P)-binding domain"/>
    <property type="match status" value="3"/>
</dbReference>
<dbReference type="GO" id="GO:0016491">
    <property type="term" value="F:oxidoreductase activity"/>
    <property type="evidence" value="ECO:0007669"/>
    <property type="project" value="InterPro"/>
</dbReference>
<keyword evidence="3" id="KW-1185">Reference proteome</keyword>
<dbReference type="Proteomes" id="UP000553766">
    <property type="component" value="Unassembled WGS sequence"/>
</dbReference>
<dbReference type="PRINTS" id="PR00419">
    <property type="entry name" value="ADXRDTASE"/>
</dbReference>
<dbReference type="EMBL" id="JACIJS010000009">
    <property type="protein sequence ID" value="MBB5516761.1"/>
    <property type="molecule type" value="Genomic_DNA"/>
</dbReference>
<evidence type="ECO:0000313" key="3">
    <source>
        <dbReference type="Proteomes" id="UP000553766"/>
    </source>
</evidence>
<dbReference type="Pfam" id="PF13450">
    <property type="entry name" value="NAD_binding_8"/>
    <property type="match status" value="1"/>
</dbReference>
<sequence>MEIAIIGAGVAGLSAARILDAEGHSVTVFDKSGGLGGRCATRRTDLCNFDHGAPVAHNLPLDFPMDGFAEWQGGVLARPGMSSLGKHLADGLRVKKKRGVTGLHRHGDHWRVEGGDQRAYDAVLLAIPHPQAVALLGARAAGFAGLDAVRMAPVLTAMAAFEAPVRGVADWPEPIGKAIHNSAKPGRGKMDAWVLHATPAYSAAHVENDKPAIAAALIAAFREATGAPEPAYLAGHRWRYGLTEMPMGQPFLWDADQHIGLAGDWCLGPTVGDAMESGQALARAVLYSPIGA</sequence>